<evidence type="ECO:0000256" key="6">
    <source>
        <dbReference type="ARBA" id="ARBA00022430"/>
    </source>
</evidence>
<name>A0A7X0AZM8_9PROT</name>
<dbReference type="Proteomes" id="UP000539175">
    <property type="component" value="Unassembled WGS sequence"/>
</dbReference>
<dbReference type="RefSeq" id="WP_184803118.1">
    <property type="nucleotide sequence ID" value="NZ_JACIIZ010000010.1"/>
</dbReference>
<evidence type="ECO:0000259" key="11">
    <source>
        <dbReference type="Pfam" id="PF00694"/>
    </source>
</evidence>
<dbReference type="Gene3D" id="3.20.19.10">
    <property type="entry name" value="Aconitase, domain 4"/>
    <property type="match status" value="1"/>
</dbReference>
<dbReference type="GO" id="GO:0009316">
    <property type="term" value="C:3-isopropylmalate dehydratase complex"/>
    <property type="evidence" value="ECO:0007669"/>
    <property type="project" value="InterPro"/>
</dbReference>
<dbReference type="InterPro" id="IPR015928">
    <property type="entry name" value="Aconitase/3IPM_dehydase_swvl"/>
</dbReference>
<gene>
    <name evidence="10" type="primary">leuD</name>
    <name evidence="12" type="ORF">FHS74_003638</name>
</gene>
<dbReference type="InterPro" id="IPR000573">
    <property type="entry name" value="AconitaseA/IPMdHydase_ssu_swvl"/>
</dbReference>
<feature type="domain" description="Aconitase A/isopropylmalate dehydratase small subunit swivel" evidence="11">
    <location>
        <begin position="1"/>
        <end position="125"/>
    </location>
</feature>
<dbReference type="PANTHER" id="PTHR43345:SF5">
    <property type="entry name" value="3-ISOPROPYLMALATE DEHYDRATASE SMALL SUBUNIT"/>
    <property type="match status" value="1"/>
</dbReference>
<keyword evidence="8 10" id="KW-0456">Lyase</keyword>
<comment type="catalytic activity">
    <reaction evidence="1 10">
        <text>(2R,3S)-3-isopropylmalate = (2S)-2-isopropylmalate</text>
        <dbReference type="Rhea" id="RHEA:32287"/>
        <dbReference type="ChEBI" id="CHEBI:1178"/>
        <dbReference type="ChEBI" id="CHEBI:35121"/>
        <dbReference type="EC" id="4.2.1.33"/>
    </reaction>
</comment>
<evidence type="ECO:0000256" key="10">
    <source>
        <dbReference type="HAMAP-Rule" id="MF_01031"/>
    </source>
</evidence>
<evidence type="ECO:0000256" key="5">
    <source>
        <dbReference type="ARBA" id="ARBA00011271"/>
    </source>
</evidence>
<dbReference type="NCBIfam" id="TIGR00171">
    <property type="entry name" value="leuD"/>
    <property type="match status" value="1"/>
</dbReference>
<evidence type="ECO:0000256" key="8">
    <source>
        <dbReference type="ARBA" id="ARBA00023239"/>
    </source>
</evidence>
<comment type="similarity">
    <text evidence="4 10">Belongs to the LeuD family. LeuD type 1 subfamily.</text>
</comment>
<evidence type="ECO:0000256" key="7">
    <source>
        <dbReference type="ARBA" id="ARBA00022605"/>
    </source>
</evidence>
<keyword evidence="9 10" id="KW-0100">Branched-chain amino acid biosynthesis</keyword>
<dbReference type="GO" id="GO:0003861">
    <property type="term" value="F:3-isopropylmalate dehydratase activity"/>
    <property type="evidence" value="ECO:0007669"/>
    <property type="project" value="UniProtKB-UniRule"/>
</dbReference>
<evidence type="ECO:0000256" key="4">
    <source>
        <dbReference type="ARBA" id="ARBA00009845"/>
    </source>
</evidence>
<dbReference type="GO" id="GO:0009098">
    <property type="term" value="P:L-leucine biosynthetic process"/>
    <property type="evidence" value="ECO:0007669"/>
    <property type="project" value="UniProtKB-UniRule"/>
</dbReference>
<keyword evidence="7 10" id="KW-0028">Amino-acid biosynthesis</keyword>
<evidence type="ECO:0000313" key="13">
    <source>
        <dbReference type="Proteomes" id="UP000539175"/>
    </source>
</evidence>
<dbReference type="InterPro" id="IPR004431">
    <property type="entry name" value="3-IsopropMal_deHydase_ssu"/>
</dbReference>
<evidence type="ECO:0000313" key="12">
    <source>
        <dbReference type="EMBL" id="MBB6253069.1"/>
    </source>
</evidence>
<dbReference type="Pfam" id="PF00694">
    <property type="entry name" value="Aconitase_C"/>
    <property type="match status" value="1"/>
</dbReference>
<dbReference type="InterPro" id="IPR050075">
    <property type="entry name" value="LeuD"/>
</dbReference>
<dbReference type="InterPro" id="IPR033940">
    <property type="entry name" value="IPMI_Swivel"/>
</dbReference>
<dbReference type="NCBIfam" id="NF002458">
    <property type="entry name" value="PRK01641.1"/>
    <property type="match status" value="1"/>
</dbReference>
<dbReference type="EC" id="4.2.1.33" evidence="10"/>
<protein>
    <recommendedName>
        <fullName evidence="10">3-isopropylmalate dehydratase small subunit</fullName>
        <ecNumber evidence="10">4.2.1.33</ecNumber>
    </recommendedName>
    <alternativeName>
        <fullName evidence="10">Alpha-IPM isomerase</fullName>
        <shortName evidence="10">IPMI</shortName>
    </alternativeName>
    <alternativeName>
        <fullName evidence="10">Isopropylmalate isomerase</fullName>
    </alternativeName>
</protein>
<keyword evidence="6 10" id="KW-0432">Leucine biosynthesis</keyword>
<accession>A0A7X0AZM8</accession>
<evidence type="ECO:0000256" key="1">
    <source>
        <dbReference type="ARBA" id="ARBA00000491"/>
    </source>
</evidence>
<evidence type="ECO:0000256" key="2">
    <source>
        <dbReference type="ARBA" id="ARBA00002695"/>
    </source>
</evidence>
<comment type="pathway">
    <text evidence="3 10">Amino-acid biosynthesis; L-leucine biosynthesis; L-leucine from 3-methyl-2-oxobutanoate: step 2/4.</text>
</comment>
<comment type="caution">
    <text evidence="12">The sequence shown here is derived from an EMBL/GenBank/DDBJ whole genome shotgun (WGS) entry which is preliminary data.</text>
</comment>
<dbReference type="HAMAP" id="MF_01031">
    <property type="entry name" value="LeuD_type1"/>
    <property type="match status" value="1"/>
</dbReference>
<dbReference type="PANTHER" id="PTHR43345">
    <property type="entry name" value="3-ISOPROPYLMALATE DEHYDRATASE SMALL SUBUNIT 2-RELATED-RELATED"/>
    <property type="match status" value="1"/>
</dbReference>
<dbReference type="EMBL" id="JACIIZ010000010">
    <property type="protein sequence ID" value="MBB6253069.1"/>
    <property type="molecule type" value="Genomic_DNA"/>
</dbReference>
<comment type="subunit">
    <text evidence="5 10">Heterodimer of LeuC and LeuD.</text>
</comment>
<organism evidence="12 13">
    <name type="scientific">Nitrospirillum iridis</name>
    <dbReference type="NCBI Taxonomy" id="765888"/>
    <lineage>
        <taxon>Bacteria</taxon>
        <taxon>Pseudomonadati</taxon>
        <taxon>Pseudomonadota</taxon>
        <taxon>Alphaproteobacteria</taxon>
        <taxon>Rhodospirillales</taxon>
        <taxon>Azospirillaceae</taxon>
        <taxon>Nitrospirillum</taxon>
    </lineage>
</organism>
<keyword evidence="13" id="KW-1185">Reference proteome</keyword>
<dbReference type="CDD" id="cd01577">
    <property type="entry name" value="IPMI_Swivel"/>
    <property type="match status" value="1"/>
</dbReference>
<dbReference type="AlphaFoldDB" id="A0A7X0AZM8"/>
<comment type="function">
    <text evidence="2 10">Catalyzes the isomerization between 2-isopropylmalate and 3-isopropylmalate, via the formation of 2-isopropylmaleate.</text>
</comment>
<dbReference type="UniPathway" id="UPA00048">
    <property type="reaction ID" value="UER00071"/>
</dbReference>
<proteinExistence type="inferred from homology"/>
<reference evidence="12 13" key="1">
    <citation type="submission" date="2020-08" db="EMBL/GenBank/DDBJ databases">
        <title>Genomic Encyclopedia of Type Strains, Phase IV (KMG-IV): sequencing the most valuable type-strain genomes for metagenomic binning, comparative biology and taxonomic classification.</title>
        <authorList>
            <person name="Goeker M."/>
        </authorList>
    </citation>
    <scope>NUCLEOTIDE SEQUENCE [LARGE SCALE GENOMIC DNA]</scope>
    <source>
        <strain evidence="12 13">DSM 22198</strain>
    </source>
</reference>
<evidence type="ECO:0000256" key="9">
    <source>
        <dbReference type="ARBA" id="ARBA00023304"/>
    </source>
</evidence>
<dbReference type="SUPFAM" id="SSF52016">
    <property type="entry name" value="LeuD/IlvD-like"/>
    <property type="match status" value="1"/>
</dbReference>
<dbReference type="FunFam" id="3.20.19.10:FF:000003">
    <property type="entry name" value="3-isopropylmalate dehydratase small subunit"/>
    <property type="match status" value="1"/>
</dbReference>
<evidence type="ECO:0000256" key="3">
    <source>
        <dbReference type="ARBA" id="ARBA00004729"/>
    </source>
</evidence>
<sequence>MEKFIRLTGVAAPLPRPNIDTDAIIPSREMKRVSKEGLGEGLFADWRYSDVAARVPNPDFVLNRPPFDRAPILIGGANFGCGSSREHAVWALKDYGVRCVIAPSFGAIFQGNCVRNGILPLVLAEGHVTALAAAADHRPLTIDLDALTVTLPSGDALTFTIPPADRQMLLEGLDPIGVTLKRLPAIIAFEADHLSRHSWI</sequence>